<sequence length="129" mass="14818">MRFIDNEKIRVVFEEIYPNNVRSRDLASYGEMYTEDALWIPPNAPDRCGKDDIIEGFANTIANQDIDPIFTAEEIEVIGDFGYVLGTSIATIYPHDGSSSKVVRYRALWLMAKEGDEWKINRQIWNAKP</sequence>
<keyword evidence="3" id="KW-1185">Reference proteome</keyword>
<dbReference type="EMBL" id="VBTY01000033">
    <property type="protein sequence ID" value="MDG3494108.1"/>
    <property type="molecule type" value="Genomic_DNA"/>
</dbReference>
<reference evidence="2" key="1">
    <citation type="submission" date="2019-05" db="EMBL/GenBank/DDBJ databases">
        <title>Whole genome sequencing of Pseudanabaena catenata USMAC16.</title>
        <authorList>
            <person name="Khan Z."/>
            <person name="Omar W.M."/>
            <person name="Convey P."/>
            <person name="Merican F."/>
            <person name="Najimudin N."/>
        </authorList>
    </citation>
    <scope>NUCLEOTIDE SEQUENCE</scope>
    <source>
        <strain evidence="2">USMAC16</strain>
    </source>
</reference>
<dbReference type="InterPro" id="IPR032710">
    <property type="entry name" value="NTF2-like_dom_sf"/>
</dbReference>
<dbReference type="RefSeq" id="WP_009626170.1">
    <property type="nucleotide sequence ID" value="NZ_VBTY01000033.1"/>
</dbReference>
<dbReference type="SUPFAM" id="SSF54427">
    <property type="entry name" value="NTF2-like"/>
    <property type="match status" value="1"/>
</dbReference>
<dbReference type="InterPro" id="IPR027843">
    <property type="entry name" value="DUF4440"/>
</dbReference>
<evidence type="ECO:0000313" key="3">
    <source>
        <dbReference type="Proteomes" id="UP001152872"/>
    </source>
</evidence>
<proteinExistence type="predicted"/>
<dbReference type="Gene3D" id="3.10.450.50">
    <property type="match status" value="1"/>
</dbReference>
<organism evidence="2 3">
    <name type="scientific">Pseudanabaena catenata USMAC16</name>
    <dbReference type="NCBI Taxonomy" id="1855837"/>
    <lineage>
        <taxon>Bacteria</taxon>
        <taxon>Bacillati</taxon>
        <taxon>Cyanobacteriota</taxon>
        <taxon>Cyanophyceae</taxon>
        <taxon>Pseudanabaenales</taxon>
        <taxon>Pseudanabaenaceae</taxon>
        <taxon>Pseudanabaena</taxon>
    </lineage>
</organism>
<dbReference type="Pfam" id="PF14534">
    <property type="entry name" value="DUF4440"/>
    <property type="match status" value="1"/>
</dbReference>
<gene>
    <name evidence="2" type="ORF">FEV09_06005</name>
</gene>
<comment type="caution">
    <text evidence="2">The sequence shown here is derived from an EMBL/GenBank/DDBJ whole genome shotgun (WGS) entry which is preliminary data.</text>
</comment>
<evidence type="ECO:0000259" key="1">
    <source>
        <dbReference type="Pfam" id="PF14534"/>
    </source>
</evidence>
<protein>
    <submittedName>
        <fullName evidence="2">DUF4440 domain-containing protein</fullName>
    </submittedName>
</protein>
<accession>A0A9X4M5H1</accession>
<evidence type="ECO:0000313" key="2">
    <source>
        <dbReference type="EMBL" id="MDG3494108.1"/>
    </source>
</evidence>
<feature type="domain" description="DUF4440" evidence="1">
    <location>
        <begin position="14"/>
        <end position="120"/>
    </location>
</feature>
<dbReference type="Proteomes" id="UP001152872">
    <property type="component" value="Unassembled WGS sequence"/>
</dbReference>
<name>A0A9X4M5H1_9CYAN</name>
<dbReference type="AlphaFoldDB" id="A0A9X4M5H1"/>